<organism evidence="1 3">
    <name type="scientific">Didymodactylos carnosus</name>
    <dbReference type="NCBI Taxonomy" id="1234261"/>
    <lineage>
        <taxon>Eukaryota</taxon>
        <taxon>Metazoa</taxon>
        <taxon>Spiralia</taxon>
        <taxon>Gnathifera</taxon>
        <taxon>Rotifera</taxon>
        <taxon>Eurotatoria</taxon>
        <taxon>Bdelloidea</taxon>
        <taxon>Philodinida</taxon>
        <taxon>Philodinidae</taxon>
        <taxon>Didymodactylos</taxon>
    </lineage>
</organism>
<feature type="non-terminal residue" evidence="1">
    <location>
        <position position="1"/>
    </location>
</feature>
<dbReference type="InterPro" id="IPR018490">
    <property type="entry name" value="cNMP-bd_dom_sf"/>
</dbReference>
<dbReference type="EMBL" id="CAJOBC010101492">
    <property type="protein sequence ID" value="CAF4474021.1"/>
    <property type="molecule type" value="Genomic_DNA"/>
</dbReference>
<sequence length="532" mass="63086">KGRYEPSSSPIDFIPEEKDSTIKHIVLPLMNLRSKDKKETTHLQDELTIRFLTALLVDYEKQWYLGMIRRRTLYILIKSVEKAKHQHSLKLHWKLIVEHFRLSNWLQNLMRLDCVKWINKQSNKLLFDHIFLTIELTLVAFHSTQTRMDNIRKQFPELANIDKRIWNKVYEEIHFYHLTATYILLDLQQSYEACWRIHMTKRCAQMLLKYESKTITELYETGMLGHSVYSHILELIEKKSLKLEFYRVSMVKGYLTAIENPFDLLPLFRSLPNLEKTRWQMIMKANHRWFQPDQILLEKDQRVSTAYLITRGIVECKIDTMPIYYRLGNIIGIDALFSQDFLAHDTYRVSGGLLEAYCIDGILLNQFLKDENLAPSIYREIALHVLSNNYETRLKLNRLQLRLLVHKRAKFYWNESDILIQLKENQRLFILAGYVTHLFNGQNNKYESIQLQIFDTEAEILLNSSTVAYSWTDEDEDFSIKDTNPTVHFPLQTYDLLSNDLLYPGYLSQVTQFPKRQRSESLLDDGIHSSDV</sequence>
<dbReference type="Proteomes" id="UP000681722">
    <property type="component" value="Unassembled WGS sequence"/>
</dbReference>
<proteinExistence type="predicted"/>
<evidence type="ECO:0000313" key="2">
    <source>
        <dbReference type="EMBL" id="CAF4474021.1"/>
    </source>
</evidence>
<protein>
    <recommendedName>
        <fullName evidence="4">Cyclic nucleotide-binding domain-containing protein</fullName>
    </recommendedName>
</protein>
<evidence type="ECO:0000313" key="3">
    <source>
        <dbReference type="Proteomes" id="UP000663829"/>
    </source>
</evidence>
<keyword evidence="3" id="KW-1185">Reference proteome</keyword>
<name>A0A816AIQ4_9BILA</name>
<accession>A0A816AIQ4</accession>
<comment type="caution">
    <text evidence="1">The sequence shown here is derived from an EMBL/GenBank/DDBJ whole genome shotgun (WGS) entry which is preliminary data.</text>
</comment>
<dbReference type="AlphaFoldDB" id="A0A816AIQ4"/>
<evidence type="ECO:0008006" key="4">
    <source>
        <dbReference type="Google" id="ProtNLM"/>
    </source>
</evidence>
<dbReference type="OrthoDB" id="10025666at2759"/>
<evidence type="ECO:0000313" key="1">
    <source>
        <dbReference type="EMBL" id="CAF1598169.1"/>
    </source>
</evidence>
<dbReference type="Proteomes" id="UP000663829">
    <property type="component" value="Unassembled WGS sequence"/>
</dbReference>
<dbReference type="SUPFAM" id="SSF51206">
    <property type="entry name" value="cAMP-binding domain-like"/>
    <property type="match status" value="1"/>
</dbReference>
<gene>
    <name evidence="1" type="ORF">GPM918_LOCUS42245</name>
    <name evidence="2" type="ORF">SRO942_LOCUS43451</name>
</gene>
<reference evidence="1" key="1">
    <citation type="submission" date="2021-02" db="EMBL/GenBank/DDBJ databases">
        <authorList>
            <person name="Nowell W R."/>
        </authorList>
    </citation>
    <scope>NUCLEOTIDE SEQUENCE</scope>
</reference>
<dbReference type="EMBL" id="CAJNOQ010035147">
    <property type="protein sequence ID" value="CAF1598169.1"/>
    <property type="molecule type" value="Genomic_DNA"/>
</dbReference>